<dbReference type="InterPro" id="IPR021708">
    <property type="entry name" value="DUF3291"/>
</dbReference>
<protein>
    <submittedName>
        <fullName evidence="2">DUF3291 domain-containing protein</fullName>
    </submittedName>
</protein>
<feature type="domain" description="DUF3291" evidence="1">
    <location>
        <begin position="8"/>
        <end position="76"/>
    </location>
</feature>
<evidence type="ECO:0000259" key="1">
    <source>
        <dbReference type="Pfam" id="PF11695"/>
    </source>
</evidence>
<keyword evidence="3" id="KW-1185">Reference proteome</keyword>
<reference evidence="3" key="1">
    <citation type="journal article" date="2019" name="Int. J. Syst. Evol. Microbiol.">
        <title>The Global Catalogue of Microorganisms (GCM) 10K type strain sequencing project: providing services to taxonomists for standard genome sequencing and annotation.</title>
        <authorList>
            <consortium name="The Broad Institute Genomics Platform"/>
            <consortium name="The Broad Institute Genome Sequencing Center for Infectious Disease"/>
            <person name="Wu L."/>
            <person name="Ma J."/>
        </authorList>
    </citation>
    <scope>NUCLEOTIDE SEQUENCE [LARGE SCALE GENOMIC DNA]</scope>
    <source>
        <strain evidence="3">JCM 31486</strain>
    </source>
</reference>
<dbReference type="EMBL" id="JBHTIS010001781">
    <property type="protein sequence ID" value="MFD1048765.1"/>
    <property type="molecule type" value="Genomic_DNA"/>
</dbReference>
<accession>A0ABW3MDH3</accession>
<evidence type="ECO:0000313" key="2">
    <source>
        <dbReference type="EMBL" id="MFD1048765.1"/>
    </source>
</evidence>
<dbReference type="Proteomes" id="UP001597045">
    <property type="component" value="Unassembled WGS sequence"/>
</dbReference>
<name>A0ABW3MDH3_9PSEU</name>
<dbReference type="Pfam" id="PF11695">
    <property type="entry name" value="DUF3291"/>
    <property type="match status" value="1"/>
</dbReference>
<organism evidence="2 3">
    <name type="scientific">Kibdelosporangium lantanae</name>
    <dbReference type="NCBI Taxonomy" id="1497396"/>
    <lineage>
        <taxon>Bacteria</taxon>
        <taxon>Bacillati</taxon>
        <taxon>Actinomycetota</taxon>
        <taxon>Actinomycetes</taxon>
        <taxon>Pseudonocardiales</taxon>
        <taxon>Pseudonocardiaceae</taxon>
        <taxon>Kibdelosporangium</taxon>
    </lineage>
</organism>
<evidence type="ECO:0000313" key="3">
    <source>
        <dbReference type="Proteomes" id="UP001597045"/>
    </source>
</evidence>
<feature type="non-terminal residue" evidence="2">
    <location>
        <position position="1"/>
    </location>
</feature>
<gene>
    <name evidence="2" type="ORF">ACFQ1S_26150</name>
</gene>
<comment type="caution">
    <text evidence="2">The sequence shown here is derived from an EMBL/GenBank/DDBJ whole genome shotgun (WGS) entry which is preliminary data.</text>
</comment>
<proteinExistence type="predicted"/>
<sequence>KVASALAPEALTAYIYDDAHRAVLRDRRKWFAKPEAAMTALWWVAEGHRPTVAEAEERLVHLRANGPTAYSFTLRETFAPVAERNTR</sequence>